<proteinExistence type="predicted"/>
<dbReference type="AlphaFoldDB" id="A0A7W0CE75"/>
<evidence type="ECO:0000313" key="2">
    <source>
        <dbReference type="EMBL" id="MBA2889501.1"/>
    </source>
</evidence>
<dbReference type="EMBL" id="JACDUR010000001">
    <property type="protein sequence ID" value="MBA2889501.1"/>
    <property type="molecule type" value="Genomic_DNA"/>
</dbReference>
<gene>
    <name evidence="2" type="ORF">HNR30_000836</name>
</gene>
<keyword evidence="3" id="KW-1185">Reference proteome</keyword>
<sequence length="258" mass="26603">MTEFPTPKPITLHVDVPAGRVDITASDRPTTEVEVKAARFTDESYAEQVRVEQNGDTVSIVAPHERRGLRSSSLRVTVSLPTGSRLDVTTASADVTVTGHVADVMLGTASGDVKVESADSVRIKTASGDVRCDVIAGQATVTTASGDIVLRSVGGAAEVGTASGDITLTDVGGDLLAKSASGDLSFGAVRGGRAEVRSTSGDVRLAVPEGTAAWLDVSSLSGDISSSLHQGEQPSEGERTMEVSVRTLSGDISIVRTR</sequence>
<dbReference type="RefSeq" id="WP_181608288.1">
    <property type="nucleotide sequence ID" value="NZ_BAABAM010000001.1"/>
</dbReference>
<accession>A0A7W0CE75</accession>
<dbReference type="Gene3D" id="2.160.20.120">
    <property type="match status" value="1"/>
</dbReference>
<feature type="domain" description="DUF4097" evidence="1">
    <location>
        <begin position="17"/>
        <end position="254"/>
    </location>
</feature>
<organism evidence="2 3">
    <name type="scientific">Nonomuraea soli</name>
    <dbReference type="NCBI Taxonomy" id="1032476"/>
    <lineage>
        <taxon>Bacteria</taxon>
        <taxon>Bacillati</taxon>
        <taxon>Actinomycetota</taxon>
        <taxon>Actinomycetes</taxon>
        <taxon>Streptosporangiales</taxon>
        <taxon>Streptosporangiaceae</taxon>
        <taxon>Nonomuraea</taxon>
    </lineage>
</organism>
<protein>
    <submittedName>
        <fullName evidence="2">DUF4097 and DUF4098 domain-containing protein YvlB</fullName>
    </submittedName>
</protein>
<name>A0A7W0CE75_9ACTN</name>
<dbReference type="Pfam" id="PF13349">
    <property type="entry name" value="DUF4097"/>
    <property type="match status" value="1"/>
</dbReference>
<evidence type="ECO:0000259" key="1">
    <source>
        <dbReference type="Pfam" id="PF13349"/>
    </source>
</evidence>
<dbReference type="PANTHER" id="PTHR34094">
    <property type="match status" value="1"/>
</dbReference>
<reference evidence="2 3" key="1">
    <citation type="submission" date="2020-07" db="EMBL/GenBank/DDBJ databases">
        <title>Genomic Encyclopedia of Type Strains, Phase IV (KMG-IV): sequencing the most valuable type-strain genomes for metagenomic binning, comparative biology and taxonomic classification.</title>
        <authorList>
            <person name="Goeker M."/>
        </authorList>
    </citation>
    <scope>NUCLEOTIDE SEQUENCE [LARGE SCALE GENOMIC DNA]</scope>
    <source>
        <strain evidence="2 3">DSM 45533</strain>
    </source>
</reference>
<dbReference type="InterPro" id="IPR025164">
    <property type="entry name" value="Toastrack_DUF4097"/>
</dbReference>
<comment type="caution">
    <text evidence="2">The sequence shown here is derived from an EMBL/GenBank/DDBJ whole genome shotgun (WGS) entry which is preliminary data.</text>
</comment>
<dbReference type="PANTHER" id="PTHR34094:SF1">
    <property type="entry name" value="PROTEIN FAM185A"/>
    <property type="match status" value="1"/>
</dbReference>
<dbReference type="Proteomes" id="UP000530928">
    <property type="component" value="Unassembled WGS sequence"/>
</dbReference>
<evidence type="ECO:0000313" key="3">
    <source>
        <dbReference type="Proteomes" id="UP000530928"/>
    </source>
</evidence>